<evidence type="ECO:0000256" key="1">
    <source>
        <dbReference type="SAM" id="Phobius"/>
    </source>
</evidence>
<sequence length="88" mass="9788">MSNLTVICYLSSLLSYGMGFLQTLAIKDGVTEHVATFDTFHVSVATGYFVLAIFLAVIGSLFFYAKLSREQERTKIIKRSSKEELLSA</sequence>
<evidence type="ECO:0000313" key="2">
    <source>
        <dbReference type="EMBL" id="TGE36067.1"/>
    </source>
</evidence>
<comment type="caution">
    <text evidence="2">The sequence shown here is derived from an EMBL/GenBank/DDBJ whole genome shotgun (WGS) entry which is preliminary data.</text>
</comment>
<reference evidence="2 3" key="1">
    <citation type="submission" date="2019-03" db="EMBL/GenBank/DDBJ databases">
        <title>Draft Genome Sequence of Desulfosporosinus fructosivorans Strain 63.6F, Isolated from Marine Sediment in the Baltic Sea.</title>
        <authorList>
            <person name="Hausmann B."/>
            <person name="Vandieken V."/>
            <person name="Pjevac P."/>
            <person name="Schreck K."/>
            <person name="Herbold C.W."/>
            <person name="Loy A."/>
        </authorList>
    </citation>
    <scope>NUCLEOTIDE SEQUENCE [LARGE SCALE GENOMIC DNA]</scope>
    <source>
        <strain evidence="2 3">63.6F</strain>
    </source>
</reference>
<dbReference type="AlphaFoldDB" id="A0A4Z0R245"/>
<feature type="transmembrane region" description="Helical" evidence="1">
    <location>
        <begin position="43"/>
        <end position="65"/>
    </location>
</feature>
<keyword evidence="1" id="KW-1133">Transmembrane helix</keyword>
<accession>A0A4Z0R245</accession>
<keyword evidence="1" id="KW-0812">Transmembrane</keyword>
<dbReference type="EMBL" id="SPQQ01000009">
    <property type="protein sequence ID" value="TGE36067.1"/>
    <property type="molecule type" value="Genomic_DNA"/>
</dbReference>
<keyword evidence="3" id="KW-1185">Reference proteome</keyword>
<name>A0A4Z0R245_9FIRM</name>
<gene>
    <name evidence="2" type="ORF">E4K67_21260</name>
</gene>
<protein>
    <submittedName>
        <fullName evidence="2">Uncharacterized protein</fullName>
    </submittedName>
</protein>
<keyword evidence="1" id="KW-0472">Membrane</keyword>
<dbReference type="RefSeq" id="WP_135550398.1">
    <property type="nucleotide sequence ID" value="NZ_SPQQ01000009.1"/>
</dbReference>
<proteinExistence type="predicted"/>
<organism evidence="2 3">
    <name type="scientific">Desulfosporosinus fructosivorans</name>
    <dbReference type="NCBI Taxonomy" id="2018669"/>
    <lineage>
        <taxon>Bacteria</taxon>
        <taxon>Bacillati</taxon>
        <taxon>Bacillota</taxon>
        <taxon>Clostridia</taxon>
        <taxon>Eubacteriales</taxon>
        <taxon>Desulfitobacteriaceae</taxon>
        <taxon>Desulfosporosinus</taxon>
    </lineage>
</organism>
<dbReference type="Proteomes" id="UP000298460">
    <property type="component" value="Unassembled WGS sequence"/>
</dbReference>
<evidence type="ECO:0000313" key="3">
    <source>
        <dbReference type="Proteomes" id="UP000298460"/>
    </source>
</evidence>
<dbReference type="OrthoDB" id="1799043at2"/>